<accession>A0A6G1HTX9</accession>
<evidence type="ECO:0000256" key="2">
    <source>
        <dbReference type="ARBA" id="ARBA00022692"/>
    </source>
</evidence>
<keyword evidence="2 5" id="KW-0812">Transmembrane</keyword>
<gene>
    <name evidence="6" type="ORF">EJ06DRAFT_531610</name>
</gene>
<dbReference type="PANTHER" id="PTHR30266">
    <property type="entry name" value="MECHANOSENSITIVE CHANNEL MSCL"/>
    <property type="match status" value="1"/>
</dbReference>
<keyword evidence="7" id="KW-1185">Reference proteome</keyword>
<dbReference type="InterPro" id="IPR036019">
    <property type="entry name" value="MscL_channel"/>
</dbReference>
<dbReference type="GO" id="GO:0008381">
    <property type="term" value="F:mechanosensitive monoatomic ion channel activity"/>
    <property type="evidence" value="ECO:0007669"/>
    <property type="project" value="TreeGrafter"/>
</dbReference>
<organism evidence="6 7">
    <name type="scientific">Trichodelitschia bisporula</name>
    <dbReference type="NCBI Taxonomy" id="703511"/>
    <lineage>
        <taxon>Eukaryota</taxon>
        <taxon>Fungi</taxon>
        <taxon>Dikarya</taxon>
        <taxon>Ascomycota</taxon>
        <taxon>Pezizomycotina</taxon>
        <taxon>Dothideomycetes</taxon>
        <taxon>Dothideomycetes incertae sedis</taxon>
        <taxon>Phaeotrichales</taxon>
        <taxon>Phaeotrichaceae</taxon>
        <taxon>Trichodelitschia</taxon>
    </lineage>
</organism>
<evidence type="ECO:0000256" key="4">
    <source>
        <dbReference type="ARBA" id="ARBA00023136"/>
    </source>
</evidence>
<dbReference type="Pfam" id="PF01741">
    <property type="entry name" value="MscL"/>
    <property type="match status" value="1"/>
</dbReference>
<dbReference type="Proteomes" id="UP000799640">
    <property type="component" value="Unassembled WGS sequence"/>
</dbReference>
<dbReference type="EMBL" id="ML996698">
    <property type="protein sequence ID" value="KAF2399289.1"/>
    <property type="molecule type" value="Genomic_DNA"/>
</dbReference>
<dbReference type="OrthoDB" id="10010920at2759"/>
<keyword evidence="4 5" id="KW-0472">Membrane</keyword>
<protein>
    <submittedName>
        <fullName evidence="6">Putative ion channel</fullName>
    </submittedName>
</protein>
<reference evidence="6" key="1">
    <citation type="journal article" date="2020" name="Stud. Mycol.">
        <title>101 Dothideomycetes genomes: a test case for predicting lifestyles and emergence of pathogens.</title>
        <authorList>
            <person name="Haridas S."/>
            <person name="Albert R."/>
            <person name="Binder M."/>
            <person name="Bloem J."/>
            <person name="Labutti K."/>
            <person name="Salamov A."/>
            <person name="Andreopoulos B."/>
            <person name="Baker S."/>
            <person name="Barry K."/>
            <person name="Bills G."/>
            <person name="Bluhm B."/>
            <person name="Cannon C."/>
            <person name="Castanera R."/>
            <person name="Culley D."/>
            <person name="Daum C."/>
            <person name="Ezra D."/>
            <person name="Gonzalez J."/>
            <person name="Henrissat B."/>
            <person name="Kuo A."/>
            <person name="Liang C."/>
            <person name="Lipzen A."/>
            <person name="Lutzoni F."/>
            <person name="Magnuson J."/>
            <person name="Mondo S."/>
            <person name="Nolan M."/>
            <person name="Ohm R."/>
            <person name="Pangilinan J."/>
            <person name="Park H.-J."/>
            <person name="Ramirez L."/>
            <person name="Alfaro M."/>
            <person name="Sun H."/>
            <person name="Tritt A."/>
            <person name="Yoshinaga Y."/>
            <person name="Zwiers L.-H."/>
            <person name="Turgeon B."/>
            <person name="Goodwin S."/>
            <person name="Spatafora J."/>
            <person name="Crous P."/>
            <person name="Grigoriev I."/>
        </authorList>
    </citation>
    <scope>NUCLEOTIDE SEQUENCE</scope>
    <source>
        <strain evidence="6">CBS 262.69</strain>
    </source>
</reference>
<comment type="subcellular location">
    <subcellularLocation>
        <location evidence="1">Membrane</location>
        <topology evidence="1">Multi-pass membrane protein</topology>
    </subcellularLocation>
</comment>
<dbReference type="GO" id="GO:0016020">
    <property type="term" value="C:membrane"/>
    <property type="evidence" value="ECO:0007669"/>
    <property type="project" value="UniProtKB-SubCell"/>
</dbReference>
<evidence type="ECO:0000256" key="1">
    <source>
        <dbReference type="ARBA" id="ARBA00004141"/>
    </source>
</evidence>
<evidence type="ECO:0000313" key="6">
    <source>
        <dbReference type="EMBL" id="KAF2399289.1"/>
    </source>
</evidence>
<dbReference type="PANTHER" id="PTHR30266:SF2">
    <property type="entry name" value="LARGE-CONDUCTANCE MECHANOSENSITIVE CHANNEL"/>
    <property type="match status" value="1"/>
</dbReference>
<feature type="transmembrane region" description="Helical" evidence="5">
    <location>
        <begin position="120"/>
        <end position="142"/>
    </location>
</feature>
<name>A0A6G1HTX9_9PEZI</name>
<feature type="transmembrane region" description="Helical" evidence="5">
    <location>
        <begin position="36"/>
        <end position="57"/>
    </location>
</feature>
<dbReference type="SUPFAM" id="SSF81330">
    <property type="entry name" value="Gated mechanosensitive channel"/>
    <property type="match status" value="1"/>
</dbReference>
<dbReference type="AlphaFoldDB" id="A0A6G1HTX9"/>
<evidence type="ECO:0000313" key="7">
    <source>
        <dbReference type="Proteomes" id="UP000799640"/>
    </source>
</evidence>
<dbReference type="InterPro" id="IPR037673">
    <property type="entry name" value="MSC/AndL"/>
</dbReference>
<sequence length="194" mass="21517">MADVSHSSLEEYGNEFAARARATFDSFTDFALRDNVLEVAVGLILAAAFSAVANSLVTDILLPVVSLIPWINRNLDERFAVMRPGPQYRYPNGTVVGYNTRAQALEDGALIWAWGAFLDAVLRFLLIAASLFAIARIYGYVADDNIIKKQVRCKECRKYISEKARRCFNCTSWQDGREDVKPRGGGGQGEDLLS</sequence>
<evidence type="ECO:0000256" key="5">
    <source>
        <dbReference type="SAM" id="Phobius"/>
    </source>
</evidence>
<proteinExistence type="predicted"/>
<keyword evidence="3 5" id="KW-1133">Transmembrane helix</keyword>
<evidence type="ECO:0000256" key="3">
    <source>
        <dbReference type="ARBA" id="ARBA00022989"/>
    </source>
</evidence>
<dbReference type="Gene3D" id="1.10.1200.120">
    <property type="entry name" value="Large-conductance mechanosensitive channel, MscL, domain 1"/>
    <property type="match status" value="1"/>
</dbReference>